<feature type="domain" description="Glycoside hydrolase family 20 catalytic" evidence="7">
    <location>
        <begin position="161"/>
        <end position="512"/>
    </location>
</feature>
<protein>
    <recommendedName>
        <fullName evidence="3">beta-N-acetylhexosaminidase</fullName>
        <ecNumber evidence="3">3.2.1.52</ecNumber>
    </recommendedName>
</protein>
<dbReference type="GO" id="GO:0030203">
    <property type="term" value="P:glycosaminoglycan metabolic process"/>
    <property type="evidence" value="ECO:0007669"/>
    <property type="project" value="TreeGrafter"/>
</dbReference>
<evidence type="ECO:0000256" key="1">
    <source>
        <dbReference type="ARBA" id="ARBA00001231"/>
    </source>
</evidence>
<name>A0A425XX45_9BACT</name>
<dbReference type="SUPFAM" id="SSF51445">
    <property type="entry name" value="(Trans)glycosidases"/>
    <property type="match status" value="1"/>
</dbReference>
<reference evidence="10 11" key="1">
    <citation type="submission" date="2018-07" db="EMBL/GenBank/DDBJ databases">
        <title>Draft genome sequence of Ancylomarina sp. M1P.</title>
        <authorList>
            <person name="Yadav S."/>
            <person name="Villanueva L."/>
            <person name="Damste J.S.S."/>
        </authorList>
    </citation>
    <scope>NUCLEOTIDE SEQUENCE [LARGE SCALE GENOMIC DNA]</scope>
    <source>
        <strain evidence="10 11">M1P</strain>
    </source>
</reference>
<dbReference type="EC" id="3.2.1.52" evidence="3"/>
<evidence type="ECO:0000259" key="8">
    <source>
        <dbReference type="Pfam" id="PF02838"/>
    </source>
</evidence>
<organism evidence="10 11">
    <name type="scientific">Ancylomarina euxinus</name>
    <dbReference type="NCBI Taxonomy" id="2283627"/>
    <lineage>
        <taxon>Bacteria</taxon>
        <taxon>Pseudomonadati</taxon>
        <taxon>Bacteroidota</taxon>
        <taxon>Bacteroidia</taxon>
        <taxon>Marinilabiliales</taxon>
        <taxon>Marinifilaceae</taxon>
        <taxon>Ancylomarina</taxon>
    </lineage>
</organism>
<dbReference type="EMBL" id="QQWG01000023">
    <property type="protein sequence ID" value="RRG19232.1"/>
    <property type="molecule type" value="Genomic_DNA"/>
</dbReference>
<evidence type="ECO:0000256" key="4">
    <source>
        <dbReference type="ARBA" id="ARBA00022801"/>
    </source>
</evidence>
<evidence type="ECO:0000259" key="7">
    <source>
        <dbReference type="Pfam" id="PF00728"/>
    </source>
</evidence>
<comment type="catalytic activity">
    <reaction evidence="1">
        <text>Hydrolysis of terminal non-reducing N-acetyl-D-hexosamine residues in N-acetyl-beta-D-hexosaminides.</text>
        <dbReference type="EC" id="3.2.1.52"/>
    </reaction>
</comment>
<dbReference type="PANTHER" id="PTHR22600">
    <property type="entry name" value="BETA-HEXOSAMINIDASE"/>
    <property type="match status" value="1"/>
</dbReference>
<dbReference type="SUPFAM" id="SSF81296">
    <property type="entry name" value="E set domains"/>
    <property type="match status" value="1"/>
</dbReference>
<dbReference type="InterPro" id="IPR025705">
    <property type="entry name" value="Beta_hexosaminidase_sua/sub"/>
</dbReference>
<comment type="caution">
    <text evidence="10">The sequence shown here is derived from an EMBL/GenBank/DDBJ whole genome shotgun (WGS) entry which is preliminary data.</text>
</comment>
<dbReference type="GO" id="GO:0016020">
    <property type="term" value="C:membrane"/>
    <property type="evidence" value="ECO:0007669"/>
    <property type="project" value="TreeGrafter"/>
</dbReference>
<evidence type="ECO:0000256" key="6">
    <source>
        <dbReference type="PIRSR" id="PIRSR625705-1"/>
    </source>
</evidence>
<comment type="similarity">
    <text evidence="2">Belongs to the glycosyl hydrolase 20 family.</text>
</comment>
<dbReference type="AlphaFoldDB" id="A0A425XX45"/>
<feature type="domain" description="Beta-hexosaminidase bacterial type N-terminal" evidence="8">
    <location>
        <begin position="33"/>
        <end position="157"/>
    </location>
</feature>
<dbReference type="InterPro" id="IPR015883">
    <property type="entry name" value="Glyco_hydro_20_cat"/>
</dbReference>
<dbReference type="Proteomes" id="UP000285794">
    <property type="component" value="Unassembled WGS sequence"/>
</dbReference>
<evidence type="ECO:0000256" key="3">
    <source>
        <dbReference type="ARBA" id="ARBA00012663"/>
    </source>
</evidence>
<dbReference type="CDD" id="cd06563">
    <property type="entry name" value="GH20_chitobiase-like"/>
    <property type="match status" value="1"/>
</dbReference>
<dbReference type="PANTHER" id="PTHR22600:SF57">
    <property type="entry name" value="BETA-N-ACETYLHEXOSAMINIDASE"/>
    <property type="match status" value="1"/>
</dbReference>
<dbReference type="InterPro" id="IPR017853">
    <property type="entry name" value="GH"/>
</dbReference>
<dbReference type="InterPro" id="IPR015882">
    <property type="entry name" value="HEX_bac_N"/>
</dbReference>
<keyword evidence="5" id="KW-0326">Glycosidase</keyword>
<dbReference type="GO" id="GO:0005975">
    <property type="term" value="P:carbohydrate metabolic process"/>
    <property type="evidence" value="ECO:0007669"/>
    <property type="project" value="InterPro"/>
</dbReference>
<sequence length="614" mass="68953">MRSLTTYIIFCMVLFSACCHKTSVQDAQSFVYSRVLPQVKSVKPNGECGFKLGKIKSISYSDSLRNQGEYLTEILSLSLSSDIESKKGGNFLLSINKDLKPEQYQLAVDKKQISVVGGSPAGVFYGIQTFLQLLPPSVFGGHKISSDYILPAMLVDDAPRFDYRGMLLDVSRHFIQFEDLLEYVDLLAQHKINVLHLHLTDDQGWRLEIKSHPELTQTGAVRGTGKDIPVFSHASAPKSQAADTDPYGPFFYSQEQIKKLIQYASTRGVKVLPEIDVPGHSFAINKSLNTSCNTKGSADINGISGNVLCAGDERVFKMLDDIIAEVAALFPYDYIHLGGDEVNQNQWLSCSKCKKLMKTKDFKDGSHIQNYFVGRVSEIITKYGKKPVGWNEILHGGELPSGTSIMSWTGPGPGIEAAKKGIDVIMAAGQYCYFDMKEAKHPQEQGHWWAGFVSMEKTYSYDPLESIPQESQAYIKGISAALWTEFLVPEQEQFYYKTFPRLCAIAEVGWSEPKHQDYEGFMKRMGAYHFKRLDSQNVKYRIPRASVNIEGDSLFLIKPYPEADIYYTLDGTKPTFESEIYTKALPADLRDKLKFITTSTSGRMCKYESVIEKK</sequence>
<evidence type="ECO:0000256" key="5">
    <source>
        <dbReference type="ARBA" id="ARBA00023295"/>
    </source>
</evidence>
<dbReference type="SUPFAM" id="SSF55545">
    <property type="entry name" value="beta-N-acetylhexosaminidase-like domain"/>
    <property type="match status" value="1"/>
</dbReference>
<evidence type="ECO:0000313" key="11">
    <source>
        <dbReference type="Proteomes" id="UP000285794"/>
    </source>
</evidence>
<dbReference type="Pfam" id="PF00728">
    <property type="entry name" value="Glyco_hydro_20"/>
    <property type="match status" value="1"/>
</dbReference>
<dbReference type="Pfam" id="PF02838">
    <property type="entry name" value="Glyco_hydro_20b"/>
    <property type="match status" value="1"/>
</dbReference>
<evidence type="ECO:0000313" key="10">
    <source>
        <dbReference type="EMBL" id="RRG19232.1"/>
    </source>
</evidence>
<dbReference type="InterPro" id="IPR029018">
    <property type="entry name" value="Hex-like_dom2"/>
</dbReference>
<gene>
    <name evidence="10" type="ORF">DWB61_16215</name>
</gene>
<dbReference type="Pfam" id="PF13290">
    <property type="entry name" value="CHB_HEX_C_1"/>
    <property type="match status" value="1"/>
</dbReference>
<evidence type="ECO:0000256" key="2">
    <source>
        <dbReference type="ARBA" id="ARBA00006285"/>
    </source>
</evidence>
<proteinExistence type="inferred from homology"/>
<dbReference type="GO" id="GO:0004563">
    <property type="term" value="F:beta-N-acetylhexosaminidase activity"/>
    <property type="evidence" value="ECO:0007669"/>
    <property type="project" value="UniProtKB-EC"/>
</dbReference>
<keyword evidence="11" id="KW-1185">Reference proteome</keyword>
<dbReference type="InterPro" id="IPR059177">
    <property type="entry name" value="GH29D-like_dom"/>
</dbReference>
<dbReference type="PROSITE" id="PS51257">
    <property type="entry name" value="PROKAR_LIPOPROTEIN"/>
    <property type="match status" value="1"/>
</dbReference>
<dbReference type="Gene3D" id="3.20.20.80">
    <property type="entry name" value="Glycosidases"/>
    <property type="match status" value="1"/>
</dbReference>
<dbReference type="OrthoDB" id="1090159at2"/>
<feature type="active site" description="Proton donor" evidence="6">
    <location>
        <position position="341"/>
    </location>
</feature>
<evidence type="ECO:0000259" key="9">
    <source>
        <dbReference type="Pfam" id="PF13290"/>
    </source>
</evidence>
<accession>A0A425XX45</accession>
<dbReference type="RefSeq" id="WP_125031942.1">
    <property type="nucleotide sequence ID" value="NZ_JAPXVP010000020.1"/>
</dbReference>
<dbReference type="PRINTS" id="PR00738">
    <property type="entry name" value="GLHYDRLASE20"/>
</dbReference>
<dbReference type="Gene3D" id="3.30.379.10">
    <property type="entry name" value="Chitobiase/beta-hexosaminidase domain 2-like"/>
    <property type="match status" value="1"/>
</dbReference>
<keyword evidence="4" id="KW-0378">Hydrolase</keyword>
<dbReference type="InterPro" id="IPR014756">
    <property type="entry name" value="Ig_E-set"/>
</dbReference>
<feature type="domain" description="GH29D-like beta-sandwich" evidence="9">
    <location>
        <begin position="553"/>
        <end position="603"/>
    </location>
</feature>